<comment type="pathway">
    <text evidence="1 7">Pyrimidine metabolism; UMP biosynthesis via de novo pathway; UMP from orotate: step 1/2.</text>
</comment>
<dbReference type="GO" id="GO:0000287">
    <property type="term" value="F:magnesium ion binding"/>
    <property type="evidence" value="ECO:0007669"/>
    <property type="project" value="UniProtKB-UniRule"/>
</dbReference>
<dbReference type="InterPro" id="IPR006273">
    <property type="entry name" value="Orotate_PRibTrfase_bac"/>
</dbReference>
<dbReference type="Pfam" id="PF00156">
    <property type="entry name" value="Pribosyltran"/>
    <property type="match status" value="1"/>
</dbReference>
<name>A0A2T2XEB2_9FIRM</name>
<dbReference type="GO" id="GO:0004588">
    <property type="term" value="F:orotate phosphoribosyltransferase activity"/>
    <property type="evidence" value="ECO:0007669"/>
    <property type="project" value="UniProtKB-UniRule"/>
</dbReference>
<dbReference type="PANTHER" id="PTHR19278:SF9">
    <property type="entry name" value="URIDINE 5'-MONOPHOSPHATE SYNTHASE"/>
    <property type="match status" value="1"/>
</dbReference>
<dbReference type="PANTHER" id="PTHR19278">
    <property type="entry name" value="OROTATE PHOSPHORIBOSYLTRANSFERASE"/>
    <property type="match status" value="1"/>
</dbReference>
<gene>
    <name evidence="7" type="primary">pyrE</name>
    <name evidence="9" type="ORF">C7B46_12675</name>
</gene>
<dbReference type="SUPFAM" id="SSF53271">
    <property type="entry name" value="PRTase-like"/>
    <property type="match status" value="1"/>
</dbReference>
<keyword evidence="4 7" id="KW-0808">Transferase</keyword>
<sequence length="194" mass="21070">MTAMACDAADLAKWGAYLKGHFLLTTGRHSDQFLLLARLTEYPSAVAPWADQLARQLEPYQAFTVVGPAVGGIIPAFAVASRWHDSRVLFAEKTDDGTMQFKRGFRLTPGERVVVVEDVVTTGSSVDKVIAAVNSNGGQVVAVGALVDRGQEKPHWTKRGYEAVFRFPAGSVPSWDPSECPLCQENIPLTRPKA</sequence>
<reference evidence="9 10" key="1">
    <citation type="journal article" date="2014" name="BMC Genomics">
        <title>Comparison of environmental and isolate Sulfobacillus genomes reveals diverse carbon, sulfur, nitrogen, and hydrogen metabolisms.</title>
        <authorList>
            <person name="Justice N.B."/>
            <person name="Norman A."/>
            <person name="Brown C.T."/>
            <person name="Singh A."/>
            <person name="Thomas B.C."/>
            <person name="Banfield J.F."/>
        </authorList>
    </citation>
    <scope>NUCLEOTIDE SEQUENCE [LARGE SCALE GENOMIC DNA]</scope>
    <source>
        <strain evidence="9">AMDSBA4</strain>
    </source>
</reference>
<evidence type="ECO:0000313" key="10">
    <source>
        <dbReference type="Proteomes" id="UP000242972"/>
    </source>
</evidence>
<comment type="caution">
    <text evidence="7">Lacks conserved residue(s) required for the propagation of feature annotation.</text>
</comment>
<feature type="binding site" evidence="7">
    <location>
        <position position="121"/>
    </location>
    <ligand>
        <name>orotate</name>
        <dbReference type="ChEBI" id="CHEBI:30839"/>
    </ligand>
</feature>
<feature type="binding site" description="in other chain" evidence="7">
    <location>
        <begin position="117"/>
        <end position="125"/>
    </location>
    <ligand>
        <name>5-phospho-alpha-D-ribose 1-diphosphate</name>
        <dbReference type="ChEBI" id="CHEBI:58017"/>
        <note>ligand shared between dimeric partners</note>
    </ligand>
</feature>
<dbReference type="Proteomes" id="UP000242972">
    <property type="component" value="Unassembled WGS sequence"/>
</dbReference>
<dbReference type="NCBIfam" id="TIGR01367">
    <property type="entry name" value="pyrE_Therm"/>
    <property type="match status" value="1"/>
</dbReference>
<dbReference type="GO" id="GO:0019856">
    <property type="term" value="P:pyrimidine nucleobase biosynthetic process"/>
    <property type="evidence" value="ECO:0007669"/>
    <property type="project" value="InterPro"/>
</dbReference>
<dbReference type="UniPathway" id="UPA00070">
    <property type="reaction ID" value="UER00119"/>
</dbReference>
<dbReference type="InterPro" id="IPR029057">
    <property type="entry name" value="PRTase-like"/>
</dbReference>
<keyword evidence="5 7" id="KW-0460">Magnesium</keyword>
<dbReference type="InterPro" id="IPR000836">
    <property type="entry name" value="PRTase_dom"/>
</dbReference>
<dbReference type="InterPro" id="IPR023031">
    <property type="entry name" value="OPRT"/>
</dbReference>
<organism evidence="9 10">
    <name type="scientific">Sulfobacillus benefaciens</name>
    <dbReference type="NCBI Taxonomy" id="453960"/>
    <lineage>
        <taxon>Bacteria</taxon>
        <taxon>Bacillati</taxon>
        <taxon>Bacillota</taxon>
        <taxon>Clostridia</taxon>
        <taxon>Eubacteriales</taxon>
        <taxon>Clostridiales Family XVII. Incertae Sedis</taxon>
        <taxon>Sulfobacillus</taxon>
    </lineage>
</organism>
<comment type="similarity">
    <text evidence="7">Belongs to the purine/pyrimidine phosphoribosyltransferase family. PyrE subfamily.</text>
</comment>
<accession>A0A2T2XEB2</accession>
<comment type="function">
    <text evidence="7">Catalyzes the transfer of a ribosyl phosphate group from 5-phosphoribose 1-diphosphate to orotate, leading to the formation of orotidine monophosphate (OMP).</text>
</comment>
<evidence type="ECO:0000256" key="2">
    <source>
        <dbReference type="ARBA" id="ARBA00011971"/>
    </source>
</evidence>
<dbReference type="Gene3D" id="3.40.50.2020">
    <property type="match status" value="1"/>
</dbReference>
<comment type="subunit">
    <text evidence="7">Homodimer.</text>
</comment>
<dbReference type="HAMAP" id="MF_01208">
    <property type="entry name" value="PyrE"/>
    <property type="match status" value="1"/>
</dbReference>
<keyword evidence="3 7" id="KW-0328">Glycosyltransferase</keyword>
<dbReference type="AlphaFoldDB" id="A0A2T2XEB2"/>
<dbReference type="EMBL" id="PXYW01000031">
    <property type="protein sequence ID" value="PSR32820.1"/>
    <property type="molecule type" value="Genomic_DNA"/>
</dbReference>
<comment type="caution">
    <text evidence="9">The sequence shown here is derived from an EMBL/GenBank/DDBJ whole genome shotgun (WGS) entry which is preliminary data.</text>
</comment>
<comment type="catalytic activity">
    <reaction evidence="7">
        <text>orotidine 5'-phosphate + diphosphate = orotate + 5-phospho-alpha-D-ribose 1-diphosphate</text>
        <dbReference type="Rhea" id="RHEA:10380"/>
        <dbReference type="ChEBI" id="CHEBI:30839"/>
        <dbReference type="ChEBI" id="CHEBI:33019"/>
        <dbReference type="ChEBI" id="CHEBI:57538"/>
        <dbReference type="ChEBI" id="CHEBI:58017"/>
        <dbReference type="EC" id="2.4.2.10"/>
    </reaction>
</comment>
<feature type="domain" description="Phosphoribosyltransferase" evidence="8">
    <location>
        <begin position="45"/>
        <end position="158"/>
    </location>
</feature>
<evidence type="ECO:0000259" key="8">
    <source>
        <dbReference type="Pfam" id="PF00156"/>
    </source>
</evidence>
<feature type="binding site" description="in other chain" evidence="7">
    <location>
        <position position="93"/>
    </location>
    <ligand>
        <name>5-phospho-alpha-D-ribose 1-diphosphate</name>
        <dbReference type="ChEBI" id="CHEBI:58017"/>
        <note>ligand shared between dimeric partners</note>
    </ligand>
</feature>
<evidence type="ECO:0000256" key="5">
    <source>
        <dbReference type="ARBA" id="ARBA00022842"/>
    </source>
</evidence>
<protein>
    <recommendedName>
        <fullName evidence="2 7">Orotate phosphoribosyltransferase</fullName>
        <shortName evidence="7">OPRT</shortName>
        <shortName evidence="7">OPRTase</shortName>
        <ecNumber evidence="2 7">2.4.2.10</ecNumber>
    </recommendedName>
</protein>
<evidence type="ECO:0000256" key="6">
    <source>
        <dbReference type="ARBA" id="ARBA00022975"/>
    </source>
</evidence>
<dbReference type="CDD" id="cd06223">
    <property type="entry name" value="PRTases_typeI"/>
    <property type="match status" value="1"/>
</dbReference>
<evidence type="ECO:0000256" key="1">
    <source>
        <dbReference type="ARBA" id="ARBA00004889"/>
    </source>
</evidence>
<comment type="cofactor">
    <cofactor evidence="7">
        <name>Mg(2+)</name>
        <dbReference type="ChEBI" id="CHEBI:18420"/>
    </cofactor>
</comment>
<dbReference type="EC" id="2.4.2.10" evidence="2 7"/>
<proteinExistence type="inferred from homology"/>
<dbReference type="GO" id="GO:0044205">
    <property type="term" value="P:'de novo' UMP biosynthetic process"/>
    <property type="evidence" value="ECO:0007669"/>
    <property type="project" value="UniProtKB-UniRule"/>
</dbReference>
<evidence type="ECO:0000256" key="4">
    <source>
        <dbReference type="ARBA" id="ARBA00022679"/>
    </source>
</evidence>
<evidence type="ECO:0000313" key="9">
    <source>
        <dbReference type="EMBL" id="PSR32820.1"/>
    </source>
</evidence>
<evidence type="ECO:0000256" key="7">
    <source>
        <dbReference type="HAMAP-Rule" id="MF_01208"/>
    </source>
</evidence>
<evidence type="ECO:0000256" key="3">
    <source>
        <dbReference type="ARBA" id="ARBA00022676"/>
    </source>
</evidence>
<keyword evidence="6 7" id="KW-0665">Pyrimidine biosynthesis</keyword>
<feature type="binding site" evidence="7">
    <location>
        <position position="149"/>
    </location>
    <ligand>
        <name>orotate</name>
        <dbReference type="ChEBI" id="CHEBI:30839"/>
    </ligand>
</feature>